<dbReference type="InterPro" id="IPR050951">
    <property type="entry name" value="Retrovirus_Pol_polyprotein"/>
</dbReference>
<dbReference type="PANTHER" id="PTHR37984">
    <property type="entry name" value="PROTEIN CBG26694"/>
    <property type="match status" value="1"/>
</dbReference>
<dbReference type="GO" id="GO:0003824">
    <property type="term" value="F:catalytic activity"/>
    <property type="evidence" value="ECO:0007669"/>
    <property type="project" value="UniProtKB-KW"/>
</dbReference>
<dbReference type="Pfam" id="PF17921">
    <property type="entry name" value="Integrase_H2C2"/>
    <property type="match status" value="1"/>
</dbReference>
<organism evidence="4 5">
    <name type="scientific">Brachionus calyciflorus</name>
    <dbReference type="NCBI Taxonomy" id="104777"/>
    <lineage>
        <taxon>Eukaryota</taxon>
        <taxon>Metazoa</taxon>
        <taxon>Spiralia</taxon>
        <taxon>Gnathifera</taxon>
        <taxon>Rotifera</taxon>
        <taxon>Eurotatoria</taxon>
        <taxon>Monogononta</taxon>
        <taxon>Pseudotrocha</taxon>
        <taxon>Ploima</taxon>
        <taxon>Brachionidae</taxon>
        <taxon>Brachionus</taxon>
    </lineage>
</organism>
<evidence type="ECO:0000259" key="3">
    <source>
        <dbReference type="Pfam" id="PF17921"/>
    </source>
</evidence>
<name>A0A814NUL1_9BILA</name>
<dbReference type="Pfam" id="PF17919">
    <property type="entry name" value="RT_RNaseH_2"/>
    <property type="match status" value="1"/>
</dbReference>
<dbReference type="GO" id="GO:0003676">
    <property type="term" value="F:nucleic acid binding"/>
    <property type="evidence" value="ECO:0007669"/>
    <property type="project" value="InterPro"/>
</dbReference>
<dbReference type="Gene3D" id="1.10.340.70">
    <property type="match status" value="1"/>
</dbReference>
<dbReference type="FunFam" id="1.10.340.70:FF:000001">
    <property type="entry name" value="Retrovirus-related Pol polyprotein from transposon gypsy-like Protein"/>
    <property type="match status" value="1"/>
</dbReference>
<evidence type="ECO:0000313" key="5">
    <source>
        <dbReference type="Proteomes" id="UP000663879"/>
    </source>
</evidence>
<dbReference type="Gene3D" id="3.10.20.370">
    <property type="match status" value="1"/>
</dbReference>
<protein>
    <recommendedName>
        <fullName evidence="6">Integrase zinc-binding domain-containing protein</fullName>
    </recommendedName>
</protein>
<dbReference type="InterPro" id="IPR041577">
    <property type="entry name" value="RT_RNaseH_2"/>
</dbReference>
<dbReference type="EMBL" id="CAJNOC010007331">
    <property type="protein sequence ID" value="CAF1096852.1"/>
    <property type="molecule type" value="Genomic_DNA"/>
</dbReference>
<dbReference type="InterPro" id="IPR012337">
    <property type="entry name" value="RNaseH-like_sf"/>
</dbReference>
<feature type="domain" description="Integrase zinc-binding" evidence="3">
    <location>
        <begin position="188"/>
        <end position="239"/>
    </location>
</feature>
<keyword evidence="5" id="KW-1185">Reference proteome</keyword>
<dbReference type="InterPro" id="IPR043502">
    <property type="entry name" value="DNA/RNA_pol_sf"/>
</dbReference>
<dbReference type="InterPro" id="IPR041588">
    <property type="entry name" value="Integrase_H2C2"/>
</dbReference>
<dbReference type="SUPFAM" id="SSF56672">
    <property type="entry name" value="DNA/RNA polymerases"/>
    <property type="match status" value="1"/>
</dbReference>
<keyword evidence="1" id="KW-0511">Multifunctional enzyme</keyword>
<feature type="non-terminal residue" evidence="4">
    <location>
        <position position="1"/>
    </location>
</feature>
<sequence length="292" mass="33132">PILIFPDFNNPFELFCDASATHVGAVLVQRINGVAHPVAFASRQLTKQERNSSAGAIRDHKPLSTLVKAKEPNGRLNRLMLKLQDFDTEILYYPVKLNFTADQLSRPPTETSNVEVKTLEYQANIDWEKEQENDKEIALVRSDVRANLKDEDYECLNLKEFWKKVREKLIVKNGILYKTSDSESLIVIPSKLVRLICKLNHDAITPGHLSYDRTLQSFANKYVWPEMRANVFDYCSSCDIVDKPWDLGGIDCAGPLKRTKSGKIHFVIAVDYFSKYCIAEATIDTTGETTAI</sequence>
<dbReference type="SUPFAM" id="SSF53098">
    <property type="entry name" value="Ribonuclease H-like"/>
    <property type="match status" value="1"/>
</dbReference>
<evidence type="ECO:0000259" key="2">
    <source>
        <dbReference type="Pfam" id="PF17919"/>
    </source>
</evidence>
<dbReference type="Proteomes" id="UP000663879">
    <property type="component" value="Unassembled WGS sequence"/>
</dbReference>
<dbReference type="AlphaFoldDB" id="A0A814NUL1"/>
<comment type="caution">
    <text evidence="4">The sequence shown here is derived from an EMBL/GenBank/DDBJ whole genome shotgun (WGS) entry which is preliminary data.</text>
</comment>
<dbReference type="OrthoDB" id="4369127at2759"/>
<evidence type="ECO:0000256" key="1">
    <source>
        <dbReference type="ARBA" id="ARBA00023268"/>
    </source>
</evidence>
<feature type="domain" description="Reverse transcriptase/retrotransposon-derived protein RNase H-like" evidence="2">
    <location>
        <begin position="1"/>
        <end position="54"/>
    </location>
</feature>
<evidence type="ECO:0008006" key="6">
    <source>
        <dbReference type="Google" id="ProtNLM"/>
    </source>
</evidence>
<dbReference type="Gene3D" id="3.30.420.10">
    <property type="entry name" value="Ribonuclease H-like superfamily/Ribonuclease H"/>
    <property type="match status" value="1"/>
</dbReference>
<dbReference type="PANTHER" id="PTHR37984:SF5">
    <property type="entry name" value="PROTEIN NYNRIN-LIKE"/>
    <property type="match status" value="1"/>
</dbReference>
<proteinExistence type="predicted"/>
<evidence type="ECO:0000313" key="4">
    <source>
        <dbReference type="EMBL" id="CAF1096852.1"/>
    </source>
</evidence>
<gene>
    <name evidence="4" type="ORF">OXX778_LOCUS20951</name>
</gene>
<reference evidence="4" key="1">
    <citation type="submission" date="2021-02" db="EMBL/GenBank/DDBJ databases">
        <authorList>
            <person name="Nowell W R."/>
        </authorList>
    </citation>
    <scope>NUCLEOTIDE SEQUENCE</scope>
    <source>
        <strain evidence="4">Ploen Becks lab</strain>
    </source>
</reference>
<accession>A0A814NUL1</accession>
<dbReference type="GO" id="GO:0006259">
    <property type="term" value="P:DNA metabolic process"/>
    <property type="evidence" value="ECO:0007669"/>
    <property type="project" value="UniProtKB-ARBA"/>
</dbReference>
<dbReference type="InterPro" id="IPR036397">
    <property type="entry name" value="RNaseH_sf"/>
</dbReference>